<dbReference type="SMART" id="SM00638">
    <property type="entry name" value="LPD_N"/>
    <property type="match status" value="1"/>
</dbReference>
<evidence type="ECO:0000313" key="8">
    <source>
        <dbReference type="EMBL" id="KAF6040227.1"/>
    </source>
</evidence>
<dbReference type="InterPro" id="IPR045811">
    <property type="entry name" value="MTP_lip-bd"/>
</dbReference>
<dbReference type="GO" id="GO:0005548">
    <property type="term" value="F:phospholipid transporter activity"/>
    <property type="evidence" value="ECO:0007669"/>
    <property type="project" value="InterPro"/>
</dbReference>
<evidence type="ECO:0000256" key="4">
    <source>
        <dbReference type="ARBA" id="ARBA00022824"/>
    </source>
</evidence>
<organism evidence="8 9">
    <name type="scientific">Bugula neritina</name>
    <name type="common">Brown bryozoan</name>
    <name type="synonym">Sertularia neritina</name>
    <dbReference type="NCBI Taxonomy" id="10212"/>
    <lineage>
        <taxon>Eukaryota</taxon>
        <taxon>Metazoa</taxon>
        <taxon>Spiralia</taxon>
        <taxon>Lophotrochozoa</taxon>
        <taxon>Bryozoa</taxon>
        <taxon>Gymnolaemata</taxon>
        <taxon>Cheilostomatida</taxon>
        <taxon>Flustrina</taxon>
        <taxon>Buguloidea</taxon>
        <taxon>Bugulidae</taxon>
        <taxon>Bugula</taxon>
    </lineage>
</organism>
<dbReference type="GO" id="GO:0008289">
    <property type="term" value="F:lipid binding"/>
    <property type="evidence" value="ECO:0007669"/>
    <property type="project" value="InterPro"/>
</dbReference>
<dbReference type="GO" id="GO:0005783">
    <property type="term" value="C:endoplasmic reticulum"/>
    <property type="evidence" value="ECO:0007669"/>
    <property type="project" value="UniProtKB-SubCell"/>
</dbReference>
<dbReference type="AlphaFoldDB" id="A0A7J7KPZ0"/>
<dbReference type="SUPFAM" id="SSF48431">
    <property type="entry name" value="Lipovitellin-phosvitin complex, superhelical domain"/>
    <property type="match status" value="1"/>
</dbReference>
<gene>
    <name evidence="8" type="ORF">EB796_001441</name>
</gene>
<reference evidence="8" key="1">
    <citation type="submission" date="2020-06" db="EMBL/GenBank/DDBJ databases">
        <title>Draft genome of Bugula neritina, a colonial animal packing powerful symbionts and potential medicines.</title>
        <authorList>
            <person name="Rayko M."/>
        </authorList>
    </citation>
    <scope>NUCLEOTIDE SEQUENCE [LARGE SCALE GENOMIC DNA]</scope>
    <source>
        <strain evidence="8">Kwan_BN1</strain>
    </source>
</reference>
<evidence type="ECO:0000313" key="9">
    <source>
        <dbReference type="Proteomes" id="UP000593567"/>
    </source>
</evidence>
<dbReference type="InterPro" id="IPR015819">
    <property type="entry name" value="Lipid_transp_b-sht_shell"/>
</dbReference>
<evidence type="ECO:0000256" key="6">
    <source>
        <dbReference type="SAM" id="MobiDB-lite"/>
    </source>
</evidence>
<dbReference type="GO" id="GO:0042157">
    <property type="term" value="P:lipoprotein metabolic process"/>
    <property type="evidence" value="ECO:0007669"/>
    <property type="project" value="TreeGrafter"/>
</dbReference>
<evidence type="ECO:0000256" key="2">
    <source>
        <dbReference type="ARBA" id="ARBA00022448"/>
    </source>
</evidence>
<feature type="compositionally biased region" description="Acidic residues" evidence="6">
    <location>
        <begin position="142"/>
        <end position="151"/>
    </location>
</feature>
<dbReference type="OrthoDB" id="5865932at2759"/>
<feature type="region of interest" description="Disordered" evidence="6">
    <location>
        <begin position="273"/>
        <end position="300"/>
    </location>
</feature>
<keyword evidence="9" id="KW-1185">Reference proteome</keyword>
<dbReference type="PROSITE" id="PS51211">
    <property type="entry name" value="VITELLOGENIN"/>
    <property type="match status" value="1"/>
</dbReference>
<dbReference type="InterPro" id="IPR011030">
    <property type="entry name" value="Lipovitellin_superhlx_dom"/>
</dbReference>
<name>A0A7J7KPZ0_BUGNE</name>
<dbReference type="GO" id="GO:0005794">
    <property type="term" value="C:Golgi apparatus"/>
    <property type="evidence" value="ECO:0007669"/>
    <property type="project" value="TreeGrafter"/>
</dbReference>
<evidence type="ECO:0000256" key="5">
    <source>
        <dbReference type="PROSITE-ProRule" id="PRU00557"/>
    </source>
</evidence>
<dbReference type="Gene3D" id="2.30.230.10">
    <property type="entry name" value="Lipovitellin, beta-sheet shell regions, chain A"/>
    <property type="match status" value="1"/>
</dbReference>
<keyword evidence="3" id="KW-0732">Signal</keyword>
<dbReference type="Proteomes" id="UP000593567">
    <property type="component" value="Unassembled WGS sequence"/>
</dbReference>
<dbReference type="PANTHER" id="PTHR13024:SF0">
    <property type="entry name" value="MICROSOMAL TRIACYLGLYCEROL TRANSFER PROTEIN"/>
    <property type="match status" value="1"/>
</dbReference>
<evidence type="ECO:0000256" key="3">
    <source>
        <dbReference type="ARBA" id="ARBA00022729"/>
    </source>
</evidence>
<feature type="domain" description="Vitellogenin" evidence="7">
    <location>
        <begin position="207"/>
        <end position="915"/>
    </location>
</feature>
<feature type="compositionally biased region" description="Basic and acidic residues" evidence="6">
    <location>
        <begin position="152"/>
        <end position="165"/>
    </location>
</feature>
<sequence length="1155" mass="127062">MEDIKYQCSSISLLAHSVSLSLGQAFHRNEPETEPVRDVELHGMLGKRPLQVSSEFLSETLAGISVKPDGLKRYSYKSLVNPDLSKVEGIVGATEKEVGRRLSILSDANIASVAMAPFNENERGRRRSSVPTHDFVLRPLPDESEDDEEVDDVWHGSLHEIKASDVQELEQTKPSTSKKVAEEKTKEKKNKNNSSTTIEGKDSHESLPSQNEATESADAATLTQKNNNANEKNISAISKCKALFKGLQIGKDDSKVLKFSRVKSGGELISTSQKKKSVGAENEIGEKKATGKNTNNAKSKVAPSILSQEMPISMVTQHKQRSMKQMKKACLELVDLWATPSLLISDYRHVEEELRLLIKLEVTKSSLQSVSRDGVSTDFPELRRYPVFFHWHGDGKVGRVYLPMNEQTISANIKKGIISMLQIQTVDSERTEVDASGECDVEYQVTGNKVTKSKTNCRNLEKAGQFYHPNKMFDSTKMSLTTSTYEFINDVITSAHSSDKQDIFLNADKNIDLQVTALQDLKLINTETGGEVVKADSIEKAVEAVDADLDLIGMLLGTDVDSPSCLIDCVSLKEAVKEVASDLHADKISKIESPRAFHKLLPVFRQASQQEITSVLRENKNILPQLLDIAAATQTDSAIEAAIEVLKDETDYRMKERFVMATSFSSHPRESLLNALLEMFKDASNGPELSESVALALGSVTRTFCQVEEQCSLEIVQKIESMFIEILTESKDPVVILKIVRALRNARLHGTTQNLIHLAENSTDNAIIGAAVQALAVMSQDFASINVLDAMGRIYHQNERSYDSGVRTTALAVLLSSRPSVYSLTTILLSTVNQTDGHLGAYVLGMMQDLATHQPEFKEKLGQALNSTRLRNYHTLSPGGKANALTSFLGRSLHTNIPYRLFVQNSQAGIMKKSGMQVNLQTADALQPILLFSIYAQGLESFVDSNAVTEGMEPEDPTAGLALDIMDVLVRPVEFFRGKAALMSAVWSAPSSPVTALALNVITQDKHQTLFLQNGIVLQHDLLGVASIELSGFISISLWNQDAHSILKNSGSTVVTGSLSIAENNHLSASIDFDLSAAAFIDFITDVNFYVTPPQACLRMALDPFTVTEQWTKVEQARGIPKRAKYSITRSKPVHGASYLLSKENSRQCTVLLEK</sequence>
<feature type="compositionally biased region" description="Low complexity" evidence="6">
    <location>
        <begin position="291"/>
        <end position="300"/>
    </location>
</feature>
<dbReference type="SUPFAM" id="SSF56968">
    <property type="entry name" value="Lipovitellin-phosvitin complex, beta-sheet shell regions"/>
    <property type="match status" value="1"/>
</dbReference>
<keyword evidence="4" id="KW-0256">Endoplasmic reticulum</keyword>
<accession>A0A7J7KPZ0</accession>
<dbReference type="Gene3D" id="1.25.10.20">
    <property type="entry name" value="Vitellinogen, superhelical"/>
    <property type="match status" value="1"/>
</dbReference>
<dbReference type="Pfam" id="PF01347">
    <property type="entry name" value="Vitellogenin_N"/>
    <property type="match status" value="1"/>
</dbReference>
<dbReference type="InterPro" id="IPR015816">
    <property type="entry name" value="Vitellinogen_b-sht_N"/>
</dbReference>
<feature type="region of interest" description="Disordered" evidence="6">
    <location>
        <begin position="121"/>
        <end position="226"/>
    </location>
</feature>
<comment type="caution">
    <text evidence="8">The sequence shown here is derived from an EMBL/GenBank/DDBJ whole genome shotgun (WGS) entry which is preliminary data.</text>
</comment>
<dbReference type="GO" id="GO:0016323">
    <property type="term" value="C:basolateral plasma membrane"/>
    <property type="evidence" value="ECO:0007669"/>
    <property type="project" value="TreeGrafter"/>
</dbReference>
<keyword evidence="2" id="KW-0813">Transport</keyword>
<dbReference type="InterPro" id="IPR039988">
    <property type="entry name" value="MTTP"/>
</dbReference>
<proteinExistence type="predicted"/>
<dbReference type="EMBL" id="VXIV02000164">
    <property type="protein sequence ID" value="KAF6040227.1"/>
    <property type="molecule type" value="Genomic_DNA"/>
</dbReference>
<comment type="caution">
    <text evidence="5">Lacks conserved residue(s) required for the propagation of feature annotation.</text>
</comment>
<protein>
    <submittedName>
        <fullName evidence="8">MTTP</fullName>
    </submittedName>
</protein>
<evidence type="ECO:0000256" key="1">
    <source>
        <dbReference type="ARBA" id="ARBA00004240"/>
    </source>
</evidence>
<comment type="subcellular location">
    <subcellularLocation>
        <location evidence="1">Endoplasmic reticulum</location>
    </subcellularLocation>
</comment>
<evidence type="ECO:0000259" key="7">
    <source>
        <dbReference type="PROSITE" id="PS51211"/>
    </source>
</evidence>
<dbReference type="PANTHER" id="PTHR13024">
    <property type="entry name" value="MICROSOMAL TRIGLYCERIDE TRANSFER PROTEIN, LARGE SUBUNIT"/>
    <property type="match status" value="1"/>
</dbReference>
<dbReference type="Pfam" id="PF19444">
    <property type="entry name" value="MTP_lip_bd"/>
    <property type="match status" value="1"/>
</dbReference>
<dbReference type="InterPro" id="IPR001747">
    <property type="entry name" value="Vitellogenin_N"/>
</dbReference>